<dbReference type="InterPro" id="IPR015943">
    <property type="entry name" value="WD40/YVTN_repeat-like_dom_sf"/>
</dbReference>
<keyword evidence="3" id="KW-0677">Repeat</keyword>
<dbReference type="InterPro" id="IPR050505">
    <property type="entry name" value="WDR55/POC1"/>
</dbReference>
<accession>A0AAD9GFP4</accession>
<gene>
    <name evidence="5" type="ORF">X943_002927</name>
</gene>
<dbReference type="PROSITE" id="PS50082">
    <property type="entry name" value="WD_REPEATS_2"/>
    <property type="match status" value="1"/>
</dbReference>
<dbReference type="Proteomes" id="UP001195914">
    <property type="component" value="Unassembled WGS sequence"/>
</dbReference>
<evidence type="ECO:0000256" key="3">
    <source>
        <dbReference type="ARBA" id="ARBA00022737"/>
    </source>
</evidence>
<evidence type="ECO:0000313" key="5">
    <source>
        <dbReference type="EMBL" id="KAK1937564.1"/>
    </source>
</evidence>
<reference evidence="5" key="1">
    <citation type="journal article" date="2014" name="Nucleic Acids Res.">
        <title>The evolutionary dynamics of variant antigen genes in Babesia reveal a history of genomic innovation underlying host-parasite interaction.</title>
        <authorList>
            <person name="Jackson A.P."/>
            <person name="Otto T.D."/>
            <person name="Darby A."/>
            <person name="Ramaprasad A."/>
            <person name="Xia D."/>
            <person name="Echaide I.E."/>
            <person name="Farber M."/>
            <person name="Gahlot S."/>
            <person name="Gamble J."/>
            <person name="Gupta D."/>
            <person name="Gupta Y."/>
            <person name="Jackson L."/>
            <person name="Malandrin L."/>
            <person name="Malas T.B."/>
            <person name="Moussa E."/>
            <person name="Nair M."/>
            <person name="Reid A.J."/>
            <person name="Sanders M."/>
            <person name="Sharma J."/>
            <person name="Tracey A."/>
            <person name="Quail M.A."/>
            <person name="Weir W."/>
            <person name="Wastling J.M."/>
            <person name="Hall N."/>
            <person name="Willadsen P."/>
            <person name="Lingelbach K."/>
            <person name="Shiels B."/>
            <person name="Tait A."/>
            <person name="Berriman M."/>
            <person name="Allred D.R."/>
            <person name="Pain A."/>
        </authorList>
    </citation>
    <scope>NUCLEOTIDE SEQUENCE</scope>
    <source>
        <strain evidence="5">1802A</strain>
    </source>
</reference>
<evidence type="ECO:0000256" key="1">
    <source>
        <dbReference type="ARBA" id="ARBA00007625"/>
    </source>
</evidence>
<protein>
    <submittedName>
        <fullName evidence="5">Uncharacterized protein</fullName>
    </submittedName>
</protein>
<dbReference type="InterPro" id="IPR036322">
    <property type="entry name" value="WD40_repeat_dom_sf"/>
</dbReference>
<comment type="caution">
    <text evidence="5">The sequence shown here is derived from an EMBL/GenBank/DDBJ whole genome shotgun (WGS) entry which is preliminary data.</text>
</comment>
<evidence type="ECO:0000256" key="2">
    <source>
        <dbReference type="ARBA" id="ARBA00022574"/>
    </source>
</evidence>
<comment type="similarity">
    <text evidence="1">Belongs to the WD repeat WDR55 family.</text>
</comment>
<dbReference type="SUPFAM" id="SSF50978">
    <property type="entry name" value="WD40 repeat-like"/>
    <property type="match status" value="1"/>
</dbReference>
<feature type="repeat" description="WD" evidence="4">
    <location>
        <begin position="96"/>
        <end position="129"/>
    </location>
</feature>
<keyword evidence="6" id="KW-1185">Reference proteome</keyword>
<reference evidence="5" key="2">
    <citation type="submission" date="2021-05" db="EMBL/GenBank/DDBJ databases">
        <authorList>
            <person name="Pain A."/>
        </authorList>
    </citation>
    <scope>NUCLEOTIDE SEQUENCE</scope>
    <source>
        <strain evidence="5">1802A</strain>
    </source>
</reference>
<proteinExistence type="inferred from homology"/>
<dbReference type="Pfam" id="PF24796">
    <property type="entry name" value="WDR55"/>
    <property type="match status" value="1"/>
</dbReference>
<dbReference type="EMBL" id="JAHBMH010000033">
    <property type="protein sequence ID" value="KAK1937564.1"/>
    <property type="molecule type" value="Genomic_DNA"/>
</dbReference>
<dbReference type="PANTHER" id="PTHR44019">
    <property type="entry name" value="WD REPEAT-CONTAINING PROTEIN 55"/>
    <property type="match status" value="1"/>
</dbReference>
<organism evidence="5 6">
    <name type="scientific">Babesia divergens</name>
    <dbReference type="NCBI Taxonomy" id="32595"/>
    <lineage>
        <taxon>Eukaryota</taxon>
        <taxon>Sar</taxon>
        <taxon>Alveolata</taxon>
        <taxon>Apicomplexa</taxon>
        <taxon>Aconoidasida</taxon>
        <taxon>Piroplasmida</taxon>
        <taxon>Babesiidae</taxon>
        <taxon>Babesia</taxon>
    </lineage>
</organism>
<name>A0AAD9GFP4_BABDI</name>
<evidence type="ECO:0000256" key="4">
    <source>
        <dbReference type="PROSITE-ProRule" id="PRU00221"/>
    </source>
</evidence>
<keyword evidence="2 4" id="KW-0853">WD repeat</keyword>
<dbReference type="Gene3D" id="2.130.10.10">
    <property type="entry name" value="YVTN repeat-like/Quinoprotein amine dehydrogenase"/>
    <property type="match status" value="1"/>
</dbReference>
<dbReference type="PROSITE" id="PS50294">
    <property type="entry name" value="WD_REPEATS_REGION"/>
    <property type="match status" value="1"/>
</dbReference>
<dbReference type="PROSITE" id="PS00678">
    <property type="entry name" value="WD_REPEATS_1"/>
    <property type="match status" value="1"/>
</dbReference>
<evidence type="ECO:0000313" key="6">
    <source>
        <dbReference type="Proteomes" id="UP001195914"/>
    </source>
</evidence>
<dbReference type="InterPro" id="IPR001680">
    <property type="entry name" value="WD40_rpt"/>
</dbReference>
<dbReference type="AlphaFoldDB" id="A0AAD9GFP4"/>
<dbReference type="PANTHER" id="PTHR44019:SF20">
    <property type="entry name" value="WD REPEAT-CONTAINING PROTEIN 55"/>
    <property type="match status" value="1"/>
</dbReference>
<dbReference type="InterPro" id="IPR019775">
    <property type="entry name" value="WD40_repeat_CS"/>
</dbReference>
<dbReference type="SMART" id="SM00320">
    <property type="entry name" value="WD40"/>
    <property type="match status" value="4"/>
</dbReference>
<sequence length="325" mass="35265">MSHKFVHVKSDLYVNTLAFHARREALLAGTVSGELKLYTLNGLEGDLEVIWSNQSAHRKSVRRACFFEDGHDIVAASADKKLSVIDVEGNRVKWYGKGHKDGISTLCIVDKHTIATGADDGEIRIWDTRLDSTACRSKVSEFISPISGIMVGKTTAELLAISDDQLGCFDLRRGKVSLQGMSDNVEDELQCFVPAKGMKKVVCGSNTGNLCLFSYGHWGDLNDRVDVHQSSIDSIVAYDDDTILIGGDDGDIHVVSILPNEVKGHLKPSVHLGFATASTDSLCLSTSGAYLAFVADFDHICVMTTESVTGVLEGEAEEDSFFGDL</sequence>